<reference evidence="1 2" key="1">
    <citation type="journal article" date="2018" name="Mol. Ecol.">
        <title>The obligate alkalophilic soda-lake fungus Sodiomyces alkalinus has shifted to a protein diet.</title>
        <authorList>
            <person name="Grum-Grzhimaylo A.A."/>
            <person name="Falkoski D.L."/>
            <person name="van den Heuvel J."/>
            <person name="Valero-Jimenez C.A."/>
            <person name="Min B."/>
            <person name="Choi I.G."/>
            <person name="Lipzen A."/>
            <person name="Daum C.G."/>
            <person name="Aanen D.K."/>
            <person name="Tsang A."/>
            <person name="Henrissat B."/>
            <person name="Bilanenko E.N."/>
            <person name="de Vries R.P."/>
            <person name="van Kan J.A.L."/>
            <person name="Grigoriev I.V."/>
            <person name="Debets A.J.M."/>
        </authorList>
    </citation>
    <scope>NUCLEOTIDE SEQUENCE [LARGE SCALE GENOMIC DNA]</scope>
    <source>
        <strain evidence="1 2">F11</strain>
    </source>
</reference>
<name>A0A3N2Q9M7_SODAK</name>
<keyword evidence="2" id="KW-1185">Reference proteome</keyword>
<dbReference type="AlphaFoldDB" id="A0A3N2Q9M7"/>
<evidence type="ECO:0000313" key="1">
    <source>
        <dbReference type="EMBL" id="ROT43461.1"/>
    </source>
</evidence>
<dbReference type="Proteomes" id="UP000272025">
    <property type="component" value="Unassembled WGS sequence"/>
</dbReference>
<gene>
    <name evidence="1" type="ORF">SODALDRAFT_266365</name>
</gene>
<protein>
    <submittedName>
        <fullName evidence="1">Uncharacterized protein</fullName>
    </submittedName>
</protein>
<dbReference type="RefSeq" id="XP_028471267.1">
    <property type="nucleotide sequence ID" value="XM_028607483.1"/>
</dbReference>
<dbReference type="STRING" id="1314773.A0A3N2Q9M7"/>
<sequence>MLGVTWREIELEDLQKLCSYATAYGRCPYGKVTLIKGGVRYPSAFCKVHCCIKIDQAACQDMRTSSNGFCRRHLQCTGQLNGQQSPYYVKRYEPREYAFCSQYHNCNHTDCRNERSYTGDADLKYCSEHRCSIAGCTHPREGPGLFCEGHTCEAPNCLAPVPGGGDPGQPTRYCERHCICQESHCQRFAHVRASGSLSLHCGAHYCHWEGCDKARESEAGSGAEHCKEHTCIEPGCAKGKTKADGYFCKNHECETKECRFRRWLGDFCPAHQCGKPGCDKEATTNHYCELHLTCSLVGCNRFRMVVGGTVLDRCEERELPAYSSPTSVRDAECRSAKPERLTIRTFASATSANFRIAAVRGRYSELSAICISAAS</sequence>
<evidence type="ECO:0000313" key="2">
    <source>
        <dbReference type="Proteomes" id="UP000272025"/>
    </source>
</evidence>
<organism evidence="1 2">
    <name type="scientific">Sodiomyces alkalinus (strain CBS 110278 / VKM F-3762 / F11)</name>
    <name type="common">Alkaliphilic filamentous fungus</name>
    <dbReference type="NCBI Taxonomy" id="1314773"/>
    <lineage>
        <taxon>Eukaryota</taxon>
        <taxon>Fungi</taxon>
        <taxon>Dikarya</taxon>
        <taxon>Ascomycota</taxon>
        <taxon>Pezizomycotina</taxon>
        <taxon>Sordariomycetes</taxon>
        <taxon>Hypocreomycetidae</taxon>
        <taxon>Glomerellales</taxon>
        <taxon>Plectosphaerellaceae</taxon>
        <taxon>Sodiomyces</taxon>
    </lineage>
</organism>
<proteinExistence type="predicted"/>
<dbReference type="EMBL" id="ML119051">
    <property type="protein sequence ID" value="ROT43461.1"/>
    <property type="molecule type" value="Genomic_DNA"/>
</dbReference>
<accession>A0A3N2Q9M7</accession>
<dbReference type="GeneID" id="39575961"/>
<dbReference type="OrthoDB" id="4819569at2759"/>